<evidence type="ECO:0000313" key="2">
    <source>
        <dbReference type="Proteomes" id="UP000253961"/>
    </source>
</evidence>
<accession>A0A369PUB2</accession>
<proteinExistence type="predicted"/>
<gene>
    <name evidence="1" type="ORF">DU508_22750</name>
</gene>
<evidence type="ECO:0000313" key="1">
    <source>
        <dbReference type="EMBL" id="RDC54309.1"/>
    </source>
</evidence>
<dbReference type="AlphaFoldDB" id="A0A369PUB2"/>
<dbReference type="Proteomes" id="UP000253961">
    <property type="component" value="Unassembled WGS sequence"/>
</dbReference>
<protein>
    <submittedName>
        <fullName evidence="1">Uncharacterized protein</fullName>
    </submittedName>
</protein>
<organism evidence="1 2">
    <name type="scientific">Pedobacter chinensis</name>
    <dbReference type="NCBI Taxonomy" id="2282421"/>
    <lineage>
        <taxon>Bacteria</taxon>
        <taxon>Pseudomonadati</taxon>
        <taxon>Bacteroidota</taxon>
        <taxon>Sphingobacteriia</taxon>
        <taxon>Sphingobacteriales</taxon>
        <taxon>Sphingobacteriaceae</taxon>
        <taxon>Pedobacter</taxon>
    </lineage>
</organism>
<comment type="caution">
    <text evidence="1">The sequence shown here is derived from an EMBL/GenBank/DDBJ whole genome shotgun (WGS) entry which is preliminary data.</text>
</comment>
<name>A0A369PUB2_9SPHI</name>
<dbReference type="EMBL" id="QPKV01000015">
    <property type="protein sequence ID" value="RDC54309.1"/>
    <property type="molecule type" value="Genomic_DNA"/>
</dbReference>
<reference evidence="1 2" key="1">
    <citation type="submission" date="2018-07" db="EMBL/GenBank/DDBJ databases">
        <title>Pedobacter sp. nov., isolated from soil.</title>
        <authorList>
            <person name="Zhou L.Y."/>
            <person name="Du Z.J."/>
        </authorList>
    </citation>
    <scope>NUCLEOTIDE SEQUENCE [LARGE SCALE GENOMIC DNA]</scope>
    <source>
        <strain evidence="1 2">JDX94</strain>
    </source>
</reference>
<sequence length="63" mass="7220">MINLTQNTPIRKLNSVKIGDEIIDDYYSSGKVVKIRKAVINDLKEYLFQLDTNQTIYILTGSN</sequence>
<keyword evidence="2" id="KW-1185">Reference proteome</keyword>